<proteinExistence type="predicted"/>
<gene>
    <name evidence="1" type="ORF">RSPPHO_02463</name>
</gene>
<dbReference type="EMBL" id="HE663493">
    <property type="protein sequence ID" value="CCG09089.1"/>
    <property type="molecule type" value="Genomic_DNA"/>
</dbReference>
<dbReference type="AlphaFoldDB" id="H6SM74"/>
<sequence length="49" mass="5740">MMNLMIFWPNYLIRIKSAVNNFYDSCKRITSRLRFHIAYPFAADPAGKG</sequence>
<keyword evidence="2" id="KW-1185">Reference proteome</keyword>
<reference evidence="1 2" key="1">
    <citation type="submission" date="2012-02" db="EMBL/GenBank/DDBJ databases">
        <title>Shotgun genome sequence of Phaeospirillum photometricum DSM 122.</title>
        <authorList>
            <person name="Duquesne K."/>
            <person name="Sturgis J."/>
        </authorList>
    </citation>
    <scope>NUCLEOTIDE SEQUENCE [LARGE SCALE GENOMIC DNA]</scope>
    <source>
        <strain evidence="2">DSM122</strain>
    </source>
</reference>
<accession>H6SM74</accession>
<organism evidence="1 2">
    <name type="scientific">Pararhodospirillum photometricum DSM 122</name>
    <dbReference type="NCBI Taxonomy" id="1150469"/>
    <lineage>
        <taxon>Bacteria</taxon>
        <taxon>Pseudomonadati</taxon>
        <taxon>Pseudomonadota</taxon>
        <taxon>Alphaproteobacteria</taxon>
        <taxon>Rhodospirillales</taxon>
        <taxon>Rhodospirillaceae</taxon>
        <taxon>Pararhodospirillum</taxon>
    </lineage>
</organism>
<name>H6SM74_PARPM</name>
<dbReference type="HOGENOM" id="CLU_3140099_0_0_5"/>
<dbReference type="KEGG" id="rpm:RSPPHO_02463"/>
<dbReference type="Proteomes" id="UP000033220">
    <property type="component" value="Chromosome DSM 122"/>
</dbReference>
<protein>
    <submittedName>
        <fullName evidence="1">Uncharacterized protein</fullName>
    </submittedName>
</protein>
<evidence type="ECO:0000313" key="2">
    <source>
        <dbReference type="Proteomes" id="UP000033220"/>
    </source>
</evidence>
<evidence type="ECO:0000313" key="1">
    <source>
        <dbReference type="EMBL" id="CCG09089.1"/>
    </source>
</evidence>